<keyword evidence="9" id="KW-0677">Repeat</keyword>
<dbReference type="Gene3D" id="2.10.250.10">
    <property type="entry name" value="Calreticulin/calnexin, P domain"/>
    <property type="match status" value="1"/>
</dbReference>
<keyword evidence="6" id="KW-0808">Transferase</keyword>
<dbReference type="GO" id="GO:0006457">
    <property type="term" value="P:protein folding"/>
    <property type="evidence" value="ECO:0007669"/>
    <property type="project" value="InterPro"/>
</dbReference>
<dbReference type="PROSITE" id="PS00804">
    <property type="entry name" value="CALRETICULIN_2"/>
    <property type="match status" value="1"/>
</dbReference>
<keyword evidence="24" id="KW-1185">Reference proteome</keyword>
<accession>A0A9Q0XSQ3</accession>
<sequence length="1067" mass="122294">MRLRLGSALTFVCLGAACFVWVATWKESGGSGANFYQEQLLQLRQRLLYAEKENKKRSRELNSALNEIIKEIDFTKWKMLRSTNELPLHLTNIYYYLPHLQKHEDSIYPNVIIGKGRTGVYLVMGIPTVRREKKSYLMETLNSLFYGMSEEQKRNCVVVVFVAEVDSEYVNNIAERIRSSFPNEVLSGVLELISPPASYYPDLSNLKETFGDSKERVRWRTKQNLDYSFLMLYAQPKGTFYLQLEDDIVAKPEYAQIIQDFAVQQESKEWMILEFSQLGFIGKLFRCRDLPLIVEFFLMFYKDKPIDWLLDHLLWVKVCNPEKDAKHCERQKASLRLRYKPSLFQHVGLHSSLAGKIQHLKDKDFVKNSLFKVHVNPPAEVSTSLKIFQHFTLERAYKGVECFWAFAPVAGDYILLTFWQPLKIERYLFRSGNQEHPGDKLFNATVEVLPVDEIDLQATGGNAQDLKNVKTKDGYFQIGAFEDGIADGIVSPSLGRIKALRISIHSSSPMWVLLSEVARMHIHWDWLCMSVLLLTSVSAEPEDSEIEVEDFDEHSEDTNVDKSIPSLETPKPTGEVYFAETFDDAMLSGWVLSQTKKEDTDEDIAKYDGRWEIEPLKENMVPGDRGLVLKSVAKHHAISAMLTKPFVFDSNPLILQYEVNFQDGIDCGGAYVKLLSQSDDLNLEYFYDKTSYTIMFGPDKCGEDYKLHFIFRHKHPKTGDYEEKHAKRPDVDLKKIYSDRKTHLYTLVLKPDDTFEMLIDQTVVSKGSLLEDVVPPVNPPKEIEDPNDKKPEDWDERAKIPDPDAVKPDDWDEDEPPKIEDPGAVKPEGWLDDEPEYIPDPRAEKPEDWNEEMDGEWEAPQIPNPKCETASGCGIWVRPMMTNPKYKGKWRPPMIDNPNYQPGMFSQLMTAAEERPWLWILYILTLALPVGLGILFCWPSKKIDEDVDYKKSDLTVPLTKGELEQEAQVKDEEIKTADENTVNRATHQTSQATRTLLLWWCSTQARNPASIHSDEVSQASQTPAWSGALPEKKDPGGMRGLMREADEGTGSGDGPAKSVRKRKVRKD</sequence>
<comment type="caution">
    <text evidence="23">The sequence shown here is derived from an EMBL/GenBank/DDBJ whole genome shotgun (WGS) entry which is preliminary data.</text>
</comment>
<proteinExistence type="inferred from homology"/>
<feature type="chain" id="PRO_5040419933" evidence="20">
    <location>
        <begin position="26"/>
        <end position="1067"/>
    </location>
</feature>
<dbReference type="PANTHER" id="PTHR12062">
    <property type="entry name" value="N-ACETYLGLUCOSAMINYLTRANSFERASE VI"/>
    <property type="match status" value="1"/>
</dbReference>
<evidence type="ECO:0000256" key="12">
    <source>
        <dbReference type="ARBA" id="ARBA00022989"/>
    </source>
</evidence>
<evidence type="ECO:0000256" key="7">
    <source>
        <dbReference type="ARBA" id="ARBA00022692"/>
    </source>
</evidence>
<dbReference type="Pfam" id="PF23524">
    <property type="entry name" value="MGAT4A_C"/>
    <property type="match status" value="1"/>
</dbReference>
<dbReference type="SUPFAM" id="SSF63887">
    <property type="entry name" value="P-domain of calnexin/calreticulin"/>
    <property type="match status" value="1"/>
</dbReference>
<feature type="compositionally biased region" description="Basic residues" evidence="18">
    <location>
        <begin position="1058"/>
        <end position="1067"/>
    </location>
</feature>
<gene>
    <name evidence="23" type="ORF">JRQ81_016695</name>
</gene>
<keyword evidence="8 20" id="KW-0732">Signal</keyword>
<dbReference type="PROSITE" id="PS00803">
    <property type="entry name" value="CALRETICULIN_1"/>
    <property type="match status" value="1"/>
</dbReference>
<feature type="transmembrane region" description="Helical" evidence="19">
    <location>
        <begin position="917"/>
        <end position="938"/>
    </location>
</feature>
<evidence type="ECO:0000259" key="22">
    <source>
        <dbReference type="Pfam" id="PF23524"/>
    </source>
</evidence>
<evidence type="ECO:0000256" key="3">
    <source>
        <dbReference type="ARBA" id="ARBA00010983"/>
    </source>
</evidence>
<dbReference type="Pfam" id="PF00262">
    <property type="entry name" value="Calreticulin"/>
    <property type="match status" value="1"/>
</dbReference>
<feature type="domain" description="MGAT4 conserved region" evidence="21">
    <location>
        <begin position="89"/>
        <end position="365"/>
    </location>
</feature>
<evidence type="ECO:0000256" key="2">
    <source>
        <dbReference type="ARBA" id="ARBA00004922"/>
    </source>
</evidence>
<feature type="signal peptide" evidence="20">
    <location>
        <begin position="1"/>
        <end position="25"/>
    </location>
</feature>
<dbReference type="AlphaFoldDB" id="A0A9Q0XSQ3"/>
<keyword evidence="16" id="KW-0143">Chaperone</keyword>
<dbReference type="InterPro" id="IPR018124">
    <property type="entry name" value="Calret/calnex_CS"/>
</dbReference>
<feature type="compositionally biased region" description="Basic and acidic residues" evidence="18">
    <location>
        <begin position="839"/>
        <end position="848"/>
    </location>
</feature>
<keyword evidence="12 19" id="KW-1133">Transmembrane helix</keyword>
<evidence type="ECO:0000256" key="1">
    <source>
        <dbReference type="ARBA" id="ARBA00004115"/>
    </source>
</evidence>
<dbReference type="PROSITE" id="PS51257">
    <property type="entry name" value="PROKAR_LIPOPROTEIN"/>
    <property type="match status" value="1"/>
</dbReference>
<evidence type="ECO:0000256" key="11">
    <source>
        <dbReference type="ARBA" id="ARBA00022837"/>
    </source>
</evidence>
<keyword evidence="10" id="KW-0256">Endoplasmic reticulum</keyword>
<dbReference type="SUPFAM" id="SSF49899">
    <property type="entry name" value="Concanavalin A-like lectins/glucanases"/>
    <property type="match status" value="1"/>
</dbReference>
<feature type="domain" description="MGAT4 A/B/C C-terminal" evidence="22">
    <location>
        <begin position="379"/>
        <end position="516"/>
    </location>
</feature>
<protein>
    <submittedName>
        <fullName evidence="23">Uncharacterized protein</fullName>
    </submittedName>
</protein>
<feature type="compositionally biased region" description="Basic and acidic residues" evidence="18">
    <location>
        <begin position="1030"/>
        <end position="1046"/>
    </location>
</feature>
<dbReference type="GO" id="GO:0005789">
    <property type="term" value="C:endoplasmic reticulum membrane"/>
    <property type="evidence" value="ECO:0007669"/>
    <property type="project" value="UniProtKB-SubCell"/>
</dbReference>
<evidence type="ECO:0000256" key="13">
    <source>
        <dbReference type="ARBA" id="ARBA00022990"/>
    </source>
</evidence>
<evidence type="ECO:0000256" key="10">
    <source>
        <dbReference type="ARBA" id="ARBA00022824"/>
    </source>
</evidence>
<dbReference type="InterPro" id="IPR006759">
    <property type="entry name" value="Glyco_transf_54"/>
</dbReference>
<comment type="pathway">
    <text evidence="2">Protein modification; protein glycosylation.</text>
</comment>
<dbReference type="GO" id="GO:0008375">
    <property type="term" value="F:acetylglucosaminyltransferase activity"/>
    <property type="evidence" value="ECO:0007669"/>
    <property type="project" value="TreeGrafter"/>
</dbReference>
<evidence type="ECO:0000313" key="23">
    <source>
        <dbReference type="EMBL" id="KAJ7326936.1"/>
    </source>
</evidence>
<dbReference type="FunFam" id="2.10.250.10:FF:000001">
    <property type="entry name" value="Calnexin homolog"/>
    <property type="match status" value="1"/>
</dbReference>
<keyword evidence="4" id="KW-0597">Phosphoprotein</keyword>
<dbReference type="InterPro" id="IPR009033">
    <property type="entry name" value="Calreticulin/calnexin_P_dom_sf"/>
</dbReference>
<comment type="subcellular location">
    <subcellularLocation>
        <location evidence="1">Endoplasmic reticulum membrane</location>
        <topology evidence="1">Single-pass type I membrane protein</topology>
    </subcellularLocation>
</comment>
<organism evidence="23 24">
    <name type="scientific">Phrynocephalus forsythii</name>
    <dbReference type="NCBI Taxonomy" id="171643"/>
    <lineage>
        <taxon>Eukaryota</taxon>
        <taxon>Metazoa</taxon>
        <taxon>Chordata</taxon>
        <taxon>Craniata</taxon>
        <taxon>Vertebrata</taxon>
        <taxon>Euteleostomi</taxon>
        <taxon>Lepidosauria</taxon>
        <taxon>Squamata</taxon>
        <taxon>Bifurcata</taxon>
        <taxon>Unidentata</taxon>
        <taxon>Episquamata</taxon>
        <taxon>Toxicofera</taxon>
        <taxon>Iguania</taxon>
        <taxon>Acrodonta</taxon>
        <taxon>Agamidae</taxon>
        <taxon>Agaminae</taxon>
        <taxon>Phrynocephalus</taxon>
    </lineage>
</organism>
<keyword evidence="5" id="KW-0328">Glycosyltransferase</keyword>
<evidence type="ECO:0000256" key="6">
    <source>
        <dbReference type="ARBA" id="ARBA00022679"/>
    </source>
</evidence>
<evidence type="ECO:0000256" key="14">
    <source>
        <dbReference type="ARBA" id="ARBA00023136"/>
    </source>
</evidence>
<dbReference type="Proteomes" id="UP001142489">
    <property type="component" value="Unassembled WGS sequence"/>
</dbReference>
<evidence type="ECO:0000256" key="15">
    <source>
        <dbReference type="ARBA" id="ARBA00023157"/>
    </source>
</evidence>
<evidence type="ECO:0000256" key="8">
    <source>
        <dbReference type="ARBA" id="ARBA00022729"/>
    </source>
</evidence>
<dbReference type="InterPro" id="IPR013320">
    <property type="entry name" value="ConA-like_dom_sf"/>
</dbReference>
<dbReference type="FunFam" id="2.60.120.200:FF:000430">
    <property type="entry name" value="Si:ch211-274f20.2"/>
    <property type="match status" value="1"/>
</dbReference>
<reference evidence="23" key="1">
    <citation type="journal article" date="2023" name="DNA Res.">
        <title>Chromosome-level genome assembly of Phrynocephalus forsythii using third-generation DNA sequencing and Hi-C analysis.</title>
        <authorList>
            <person name="Qi Y."/>
            <person name="Zhao W."/>
            <person name="Zhao Y."/>
            <person name="Niu C."/>
            <person name="Cao S."/>
            <person name="Zhang Y."/>
        </authorList>
    </citation>
    <scope>NUCLEOTIDE SEQUENCE</scope>
    <source>
        <tissue evidence="23">Muscle</tissue>
    </source>
</reference>
<evidence type="ECO:0000256" key="19">
    <source>
        <dbReference type="SAM" id="Phobius"/>
    </source>
</evidence>
<dbReference type="GO" id="GO:0006487">
    <property type="term" value="P:protein N-linked glycosylation"/>
    <property type="evidence" value="ECO:0007669"/>
    <property type="project" value="TreeGrafter"/>
</dbReference>
<dbReference type="GO" id="GO:0051082">
    <property type="term" value="F:unfolded protein binding"/>
    <property type="evidence" value="ECO:0007669"/>
    <property type="project" value="InterPro"/>
</dbReference>
<feature type="compositionally biased region" description="Basic and acidic residues" evidence="18">
    <location>
        <begin position="781"/>
        <end position="809"/>
    </location>
</feature>
<feature type="compositionally biased region" description="Acidic residues" evidence="18">
    <location>
        <begin position="544"/>
        <end position="555"/>
    </location>
</feature>
<evidence type="ECO:0000256" key="17">
    <source>
        <dbReference type="PIRSR" id="PIRSR601580-3"/>
    </source>
</evidence>
<feature type="region of interest" description="Disordered" evidence="18">
    <location>
        <begin position="1010"/>
        <end position="1067"/>
    </location>
</feature>
<keyword evidence="11" id="KW-0106">Calcium</keyword>
<name>A0A9Q0XSQ3_9SAUR</name>
<feature type="region of interest" description="Disordered" evidence="18">
    <location>
        <begin position="544"/>
        <end position="566"/>
    </location>
</feature>
<dbReference type="GO" id="GO:0005795">
    <property type="term" value="C:Golgi stack"/>
    <property type="evidence" value="ECO:0007669"/>
    <property type="project" value="TreeGrafter"/>
</dbReference>
<dbReference type="GO" id="GO:0005509">
    <property type="term" value="F:calcium ion binding"/>
    <property type="evidence" value="ECO:0007669"/>
    <property type="project" value="InterPro"/>
</dbReference>
<feature type="disulfide bond" evidence="17">
    <location>
        <begin position="667"/>
        <end position="701"/>
    </location>
</feature>
<dbReference type="InterPro" id="IPR057279">
    <property type="entry name" value="MGAT4"/>
</dbReference>
<dbReference type="EMBL" id="JAPFRF010000007">
    <property type="protein sequence ID" value="KAJ7326936.1"/>
    <property type="molecule type" value="Genomic_DNA"/>
</dbReference>
<evidence type="ECO:0000256" key="5">
    <source>
        <dbReference type="ARBA" id="ARBA00022676"/>
    </source>
</evidence>
<evidence type="ECO:0000259" key="21">
    <source>
        <dbReference type="Pfam" id="PF04666"/>
    </source>
</evidence>
<dbReference type="PROSITE" id="PS00805">
    <property type="entry name" value="CALRETICULIN_REPEAT"/>
    <property type="match status" value="1"/>
</dbReference>
<evidence type="ECO:0000313" key="24">
    <source>
        <dbReference type="Proteomes" id="UP001142489"/>
    </source>
</evidence>
<dbReference type="Gene3D" id="2.60.120.200">
    <property type="match status" value="1"/>
</dbReference>
<dbReference type="InterPro" id="IPR056576">
    <property type="entry name" value="MGAT4_A/B/C_C"/>
</dbReference>
<feature type="region of interest" description="Disordered" evidence="18">
    <location>
        <begin position="770"/>
        <end position="848"/>
    </location>
</feature>
<keyword evidence="14 19" id="KW-0472">Membrane</keyword>
<dbReference type="GO" id="GO:0005793">
    <property type="term" value="C:endoplasmic reticulum-Golgi intermediate compartment"/>
    <property type="evidence" value="ECO:0007669"/>
    <property type="project" value="TreeGrafter"/>
</dbReference>
<keyword evidence="13" id="KW-0007">Acetylation</keyword>
<dbReference type="InterPro" id="IPR001580">
    <property type="entry name" value="Calret/calnex"/>
</dbReference>
<keyword evidence="15 17" id="KW-1015">Disulfide bond</keyword>
<evidence type="ECO:0000256" key="20">
    <source>
        <dbReference type="SAM" id="SignalP"/>
    </source>
</evidence>
<evidence type="ECO:0000256" key="4">
    <source>
        <dbReference type="ARBA" id="ARBA00022553"/>
    </source>
</evidence>
<evidence type="ECO:0000256" key="9">
    <source>
        <dbReference type="ARBA" id="ARBA00022737"/>
    </source>
</evidence>
<dbReference type="PANTHER" id="PTHR12062:SF10">
    <property type="entry name" value="ALPHA-1,3-MANNOSYL-GLYCOPROTEIN 4-BETA-N-ACETYLGLUCOSAMINYLTRANSFERASE-LIKE PROTEIN MGAT4D"/>
    <property type="match status" value="1"/>
</dbReference>
<evidence type="ECO:0000256" key="16">
    <source>
        <dbReference type="ARBA" id="ARBA00023186"/>
    </source>
</evidence>
<evidence type="ECO:0000256" key="18">
    <source>
        <dbReference type="SAM" id="MobiDB-lite"/>
    </source>
</evidence>
<keyword evidence="7 19" id="KW-0812">Transmembrane</keyword>
<dbReference type="Pfam" id="PF04666">
    <property type="entry name" value="MGAT4_cons"/>
    <property type="match status" value="1"/>
</dbReference>
<dbReference type="PRINTS" id="PR00626">
    <property type="entry name" value="CALRETICULIN"/>
</dbReference>
<dbReference type="OrthoDB" id="2016523at2759"/>
<comment type="similarity">
    <text evidence="3">Belongs to the calreticulin family.</text>
</comment>